<dbReference type="STRING" id="1314781.A0A165HA41"/>
<evidence type="ECO:0000313" key="2">
    <source>
        <dbReference type="EMBL" id="KZV91664.1"/>
    </source>
</evidence>
<proteinExistence type="predicted"/>
<gene>
    <name evidence="2" type="ORF">EXIGLDRAFT_574399</name>
</gene>
<accession>A0A165HA41</accession>
<dbReference type="OrthoDB" id="3249498at2759"/>
<feature type="non-terminal residue" evidence="2">
    <location>
        <position position="110"/>
    </location>
</feature>
<protein>
    <recommendedName>
        <fullName evidence="4">RNase H type-1 domain-containing protein</fullName>
    </recommendedName>
</protein>
<feature type="chain" id="PRO_5007858578" description="RNase H type-1 domain-containing protein" evidence="1">
    <location>
        <begin position="19"/>
        <end position="110"/>
    </location>
</feature>
<feature type="non-terminal residue" evidence="2">
    <location>
        <position position="1"/>
    </location>
</feature>
<dbReference type="GO" id="GO:0003676">
    <property type="term" value="F:nucleic acid binding"/>
    <property type="evidence" value="ECO:0007669"/>
    <property type="project" value="InterPro"/>
</dbReference>
<dbReference type="AlphaFoldDB" id="A0A165HA41"/>
<keyword evidence="1" id="KW-0732">Signal</keyword>
<dbReference type="InParanoid" id="A0A165HA41"/>
<feature type="signal peptide" evidence="1">
    <location>
        <begin position="1"/>
        <end position="18"/>
    </location>
</feature>
<dbReference type="Proteomes" id="UP000077266">
    <property type="component" value="Unassembled WGS sequence"/>
</dbReference>
<organism evidence="2 3">
    <name type="scientific">Exidia glandulosa HHB12029</name>
    <dbReference type="NCBI Taxonomy" id="1314781"/>
    <lineage>
        <taxon>Eukaryota</taxon>
        <taxon>Fungi</taxon>
        <taxon>Dikarya</taxon>
        <taxon>Basidiomycota</taxon>
        <taxon>Agaricomycotina</taxon>
        <taxon>Agaricomycetes</taxon>
        <taxon>Auriculariales</taxon>
        <taxon>Exidiaceae</taxon>
        <taxon>Exidia</taxon>
    </lineage>
</organism>
<name>A0A165HA41_EXIGL</name>
<reference evidence="2 3" key="1">
    <citation type="journal article" date="2016" name="Mol. Biol. Evol.">
        <title>Comparative Genomics of Early-Diverging Mushroom-Forming Fungi Provides Insights into the Origins of Lignocellulose Decay Capabilities.</title>
        <authorList>
            <person name="Nagy L.G."/>
            <person name="Riley R."/>
            <person name="Tritt A."/>
            <person name="Adam C."/>
            <person name="Daum C."/>
            <person name="Floudas D."/>
            <person name="Sun H."/>
            <person name="Yadav J.S."/>
            <person name="Pangilinan J."/>
            <person name="Larsson K.H."/>
            <person name="Matsuura K."/>
            <person name="Barry K."/>
            <person name="Labutti K."/>
            <person name="Kuo R."/>
            <person name="Ohm R.A."/>
            <person name="Bhattacharya S.S."/>
            <person name="Shirouzu T."/>
            <person name="Yoshinaga Y."/>
            <person name="Martin F.M."/>
            <person name="Grigoriev I.V."/>
            <person name="Hibbett D.S."/>
        </authorList>
    </citation>
    <scope>NUCLEOTIDE SEQUENCE [LARGE SCALE GENOMIC DNA]</scope>
    <source>
        <strain evidence="2 3">HHB12029</strain>
    </source>
</reference>
<evidence type="ECO:0000256" key="1">
    <source>
        <dbReference type="SAM" id="SignalP"/>
    </source>
</evidence>
<evidence type="ECO:0000313" key="3">
    <source>
        <dbReference type="Proteomes" id="UP000077266"/>
    </source>
</evidence>
<keyword evidence="3" id="KW-1185">Reference proteome</keyword>
<sequence>IFFFEALAVCSVLKWASTLSPPPRRLAVFTDSDNTVAMNNTLKCKRAYNSILLRTCDILISSKIKFRVFHIAGVDNVVADALSRWENDKAKLCVPGLHILPFIPPRLALG</sequence>
<dbReference type="EMBL" id="KV426023">
    <property type="protein sequence ID" value="KZV91664.1"/>
    <property type="molecule type" value="Genomic_DNA"/>
</dbReference>
<dbReference type="Gene3D" id="3.30.420.10">
    <property type="entry name" value="Ribonuclease H-like superfamily/Ribonuclease H"/>
    <property type="match status" value="1"/>
</dbReference>
<dbReference type="InterPro" id="IPR036397">
    <property type="entry name" value="RNaseH_sf"/>
</dbReference>
<evidence type="ECO:0008006" key="4">
    <source>
        <dbReference type="Google" id="ProtNLM"/>
    </source>
</evidence>